<dbReference type="PANTHER" id="PTHR13627">
    <property type="entry name" value="FUKUTIN RELATED PROTEIN"/>
    <property type="match status" value="1"/>
</dbReference>
<keyword evidence="2" id="KW-1185">Reference proteome</keyword>
<comment type="caution">
    <text evidence="1">The sequence shown here is derived from an EMBL/GenBank/DDBJ whole genome shotgun (WGS) entry which is preliminary data.</text>
</comment>
<dbReference type="PANTHER" id="PTHR13627:SF34">
    <property type="entry name" value="RIBITOL-5-PHOSPHATE TRANSFERASE"/>
    <property type="match status" value="1"/>
</dbReference>
<gene>
    <name evidence="1" type="ORF">pdam_00014604</name>
</gene>
<evidence type="ECO:0000313" key="2">
    <source>
        <dbReference type="Proteomes" id="UP000275408"/>
    </source>
</evidence>
<proteinExistence type="predicted"/>
<dbReference type="Proteomes" id="UP000275408">
    <property type="component" value="Unassembled WGS sequence"/>
</dbReference>
<reference evidence="1 2" key="1">
    <citation type="journal article" date="2018" name="Sci. Rep.">
        <title>Comparative analysis of the Pocillopora damicornis genome highlights role of immune system in coral evolution.</title>
        <authorList>
            <person name="Cunning R."/>
            <person name="Bay R.A."/>
            <person name="Gillette P."/>
            <person name="Baker A.C."/>
            <person name="Traylor-Knowles N."/>
        </authorList>
    </citation>
    <scope>NUCLEOTIDE SEQUENCE [LARGE SCALE GENOMIC DNA]</scope>
    <source>
        <strain evidence="1">RSMAS</strain>
        <tissue evidence="1">Whole animal</tissue>
    </source>
</reference>
<dbReference type="InterPro" id="IPR052613">
    <property type="entry name" value="LicD_transferase"/>
</dbReference>
<accession>A0A3M6UZ47</accession>
<organism evidence="1 2">
    <name type="scientific">Pocillopora damicornis</name>
    <name type="common">Cauliflower coral</name>
    <name type="synonym">Millepora damicornis</name>
    <dbReference type="NCBI Taxonomy" id="46731"/>
    <lineage>
        <taxon>Eukaryota</taxon>
        <taxon>Metazoa</taxon>
        <taxon>Cnidaria</taxon>
        <taxon>Anthozoa</taxon>
        <taxon>Hexacorallia</taxon>
        <taxon>Scleractinia</taxon>
        <taxon>Astrocoeniina</taxon>
        <taxon>Pocilloporidae</taxon>
        <taxon>Pocillopora</taxon>
    </lineage>
</organism>
<feature type="non-terminal residue" evidence="1">
    <location>
        <position position="628"/>
    </location>
</feature>
<dbReference type="AlphaFoldDB" id="A0A3M6UZ47"/>
<dbReference type="EMBL" id="RCHS01000416">
    <property type="protein sequence ID" value="RMX58961.1"/>
    <property type="molecule type" value="Genomic_DNA"/>
</dbReference>
<dbReference type="OrthoDB" id="5978275at2759"/>
<name>A0A3M6UZ47_POCDA</name>
<sequence>YFSFAFGGTSVQSGELTVPKPRKITRDNTEKRRFELPPLKEKTNNEAAEKCACENKTKEREDSWANATTTESTWLRQNFAKELHEIHLQLKKLLFYKRMPSPELVEKVGELAKRLDGKAEPANPNSGINNTSLDVCPEEFKGGTFGYPYFSKGWVLADCTEAKPLSSVISVAINTVTYPQEDEKHIDNVFKGINDTYPSVHVYVATQSDDIVETAKRFKNIDAVKVNDTKVAKVWNTLKTKASTPYMLIARDVVHFSWLTQVERQIRVISQIPNVKVAGGAYRNISGQWKAGCEQTKLLNYVLEYQEGYYHSQNSCMFCDYLQGPFVTKTELFQLDESLPNEVVFEDWFLRIGKDGNQAMACPDAMYFTSDHTSLSKNTKKDVWTPLAKKWTLNRILLPQGVKYSFSCKDIEVTCQATSELLPICCLEEYAKVMALLQKLSNERKILFELDHGSLLGGVKFNGLLPYDIDGDITLVTKQIDIFSKDEIKELFRSNGFSIYGYQSPHLDKGKLIHGFTYIGFNGFKIEVWGMQNLTNFLHAPLELRNLASFTKANLRGNWVNTACSPGLFARNRYGREILKHSQSWRKQGLKDSWQDYNAGSFKPCRKPKHHSCVENMPADGNIPFLVD</sequence>
<feature type="non-terminal residue" evidence="1">
    <location>
        <position position="1"/>
    </location>
</feature>
<protein>
    <submittedName>
        <fullName evidence="1">Uncharacterized protein</fullName>
    </submittedName>
</protein>
<evidence type="ECO:0000313" key="1">
    <source>
        <dbReference type="EMBL" id="RMX58961.1"/>
    </source>
</evidence>